<comment type="caution">
    <text evidence="8">The sequence shown here is derived from an EMBL/GenBank/DDBJ whole genome shotgun (WGS) entry which is preliminary data.</text>
</comment>
<evidence type="ECO:0000256" key="7">
    <source>
        <dbReference type="SAM" id="Phobius"/>
    </source>
</evidence>
<dbReference type="PRINTS" id="PR00385">
    <property type="entry name" value="P450"/>
</dbReference>
<proteinExistence type="inferred from homology"/>
<keyword evidence="4 5" id="KW-0408">Iron</keyword>
<dbReference type="Gene3D" id="1.10.630.10">
    <property type="entry name" value="Cytochrome P450"/>
    <property type="match status" value="1"/>
</dbReference>
<feature type="transmembrane region" description="Helical" evidence="7">
    <location>
        <begin position="20"/>
        <end position="41"/>
    </location>
</feature>
<dbReference type="InterPro" id="IPR036396">
    <property type="entry name" value="Cyt_P450_sf"/>
</dbReference>
<dbReference type="Proteomes" id="UP001194746">
    <property type="component" value="Unassembled WGS sequence"/>
</dbReference>
<evidence type="ECO:0000313" key="9">
    <source>
        <dbReference type="Proteomes" id="UP001194746"/>
    </source>
</evidence>
<keyword evidence="9" id="KW-1185">Reference proteome</keyword>
<evidence type="ECO:0000256" key="3">
    <source>
        <dbReference type="ARBA" id="ARBA00023002"/>
    </source>
</evidence>
<protein>
    <recommendedName>
        <fullName evidence="10">Cytochrome P450</fullName>
    </recommendedName>
</protein>
<dbReference type="Pfam" id="PF00067">
    <property type="entry name" value="p450"/>
    <property type="match status" value="1"/>
</dbReference>
<dbReference type="InterPro" id="IPR002401">
    <property type="entry name" value="Cyt_P450_E_grp-I"/>
</dbReference>
<dbReference type="GO" id="GO:0005506">
    <property type="term" value="F:iron ion binding"/>
    <property type="evidence" value="ECO:0007669"/>
    <property type="project" value="InterPro"/>
</dbReference>
<accession>A0AAD4CQB5</accession>
<dbReference type="GO" id="GO:0016705">
    <property type="term" value="F:oxidoreductase activity, acting on paired donors, with incorporation or reduction of molecular oxygen"/>
    <property type="evidence" value="ECO:0007669"/>
    <property type="project" value="InterPro"/>
</dbReference>
<evidence type="ECO:0000256" key="2">
    <source>
        <dbReference type="ARBA" id="ARBA00022723"/>
    </source>
</evidence>
<dbReference type="EMBL" id="VCAU01000032">
    <property type="protein sequence ID" value="KAF9889863.1"/>
    <property type="molecule type" value="Genomic_DNA"/>
</dbReference>
<organism evidence="8 9">
    <name type="scientific">Aspergillus nanangensis</name>
    <dbReference type="NCBI Taxonomy" id="2582783"/>
    <lineage>
        <taxon>Eukaryota</taxon>
        <taxon>Fungi</taxon>
        <taxon>Dikarya</taxon>
        <taxon>Ascomycota</taxon>
        <taxon>Pezizomycotina</taxon>
        <taxon>Eurotiomycetes</taxon>
        <taxon>Eurotiomycetidae</taxon>
        <taxon>Eurotiales</taxon>
        <taxon>Aspergillaceae</taxon>
        <taxon>Aspergillus</taxon>
        <taxon>Aspergillus subgen. Circumdati</taxon>
    </lineage>
</organism>
<reference evidence="8" key="2">
    <citation type="submission" date="2020-02" db="EMBL/GenBank/DDBJ databases">
        <authorList>
            <person name="Gilchrist C.L.M."/>
            <person name="Chooi Y.-H."/>
        </authorList>
    </citation>
    <scope>NUCLEOTIDE SEQUENCE</scope>
    <source>
        <strain evidence="8">MST-FP2251</strain>
    </source>
</reference>
<keyword evidence="3 6" id="KW-0560">Oxidoreductase</keyword>
<keyword evidence="7" id="KW-0472">Membrane</keyword>
<dbReference type="InterPro" id="IPR050364">
    <property type="entry name" value="Cytochrome_P450_fung"/>
</dbReference>
<keyword evidence="7" id="KW-1133">Transmembrane helix</keyword>
<dbReference type="SUPFAM" id="SSF48264">
    <property type="entry name" value="Cytochrome P450"/>
    <property type="match status" value="1"/>
</dbReference>
<dbReference type="PANTHER" id="PTHR46300">
    <property type="entry name" value="P450, PUTATIVE (EUROFUNG)-RELATED-RELATED"/>
    <property type="match status" value="1"/>
</dbReference>
<evidence type="ECO:0000256" key="5">
    <source>
        <dbReference type="PIRSR" id="PIRSR602401-1"/>
    </source>
</evidence>
<evidence type="ECO:0000256" key="1">
    <source>
        <dbReference type="ARBA" id="ARBA00010617"/>
    </source>
</evidence>
<dbReference type="PRINTS" id="PR00463">
    <property type="entry name" value="EP450I"/>
</dbReference>
<keyword evidence="5 6" id="KW-0349">Heme</keyword>
<dbReference type="GO" id="GO:0020037">
    <property type="term" value="F:heme binding"/>
    <property type="evidence" value="ECO:0007669"/>
    <property type="project" value="InterPro"/>
</dbReference>
<dbReference type="PANTHER" id="PTHR46300:SF12">
    <property type="entry name" value="P450, PUTATIVE (EUROFUNG)-RELATED"/>
    <property type="match status" value="1"/>
</dbReference>
<dbReference type="InterPro" id="IPR001128">
    <property type="entry name" value="Cyt_P450"/>
</dbReference>
<dbReference type="InterPro" id="IPR017972">
    <property type="entry name" value="Cyt_P450_CS"/>
</dbReference>
<dbReference type="GO" id="GO:0004497">
    <property type="term" value="F:monooxygenase activity"/>
    <property type="evidence" value="ECO:0007669"/>
    <property type="project" value="UniProtKB-KW"/>
</dbReference>
<keyword evidence="6" id="KW-0503">Monooxygenase</keyword>
<evidence type="ECO:0000313" key="8">
    <source>
        <dbReference type="EMBL" id="KAF9889863.1"/>
    </source>
</evidence>
<evidence type="ECO:0000256" key="4">
    <source>
        <dbReference type="ARBA" id="ARBA00023004"/>
    </source>
</evidence>
<keyword evidence="2 5" id="KW-0479">Metal-binding</keyword>
<comment type="similarity">
    <text evidence="1 6">Belongs to the cytochrome P450 family.</text>
</comment>
<dbReference type="PROSITE" id="PS00086">
    <property type="entry name" value="CYTOCHROME_P450"/>
    <property type="match status" value="1"/>
</dbReference>
<dbReference type="AlphaFoldDB" id="A0AAD4CQB5"/>
<evidence type="ECO:0008006" key="10">
    <source>
        <dbReference type="Google" id="ProtNLM"/>
    </source>
</evidence>
<feature type="binding site" description="axial binding residue" evidence="5">
    <location>
        <position position="459"/>
    </location>
    <ligand>
        <name>heme</name>
        <dbReference type="ChEBI" id="CHEBI:30413"/>
    </ligand>
    <ligandPart>
        <name>Fe</name>
        <dbReference type="ChEBI" id="CHEBI:18248"/>
    </ligandPart>
</feature>
<dbReference type="CDD" id="cd11065">
    <property type="entry name" value="CYP64-like"/>
    <property type="match status" value="1"/>
</dbReference>
<reference evidence="8" key="1">
    <citation type="journal article" date="2019" name="Beilstein J. Org. Chem.">
        <title>Nanangenines: drimane sesquiterpenoids as the dominant metabolite cohort of a novel Australian fungus, Aspergillus nanangensis.</title>
        <authorList>
            <person name="Lacey H.J."/>
            <person name="Gilchrist C.L.M."/>
            <person name="Crombie A."/>
            <person name="Kalaitzis J.A."/>
            <person name="Vuong D."/>
            <person name="Rutledge P.J."/>
            <person name="Turner P."/>
            <person name="Pitt J.I."/>
            <person name="Lacey E."/>
            <person name="Chooi Y.H."/>
            <person name="Piggott A.M."/>
        </authorList>
    </citation>
    <scope>NUCLEOTIDE SEQUENCE</scope>
    <source>
        <strain evidence="8">MST-FP2251</strain>
    </source>
</reference>
<keyword evidence="7" id="KW-0812">Transmembrane</keyword>
<gene>
    <name evidence="8" type="ORF">FE257_006953</name>
</gene>
<evidence type="ECO:0000256" key="6">
    <source>
        <dbReference type="RuleBase" id="RU000461"/>
    </source>
</evidence>
<comment type="cofactor">
    <cofactor evidence="5">
        <name>heme</name>
        <dbReference type="ChEBI" id="CHEBI:30413"/>
    </cofactor>
</comment>
<name>A0AAD4CQB5_ASPNN</name>
<sequence>MVGFETVSTHVLQILGKLRMASILFQVIISLLALCLAYSVFTRKKAPAPLPPGPPQKPIIGNLGDLPPPGVQDWQHWLKHKELYGPISSVTVFGQTLVILNKARLAVELLEKRSAIHSSRLRTPFAYMSGWNHVLGTLAYSEDFRTTRKNLHRQIGSGATVSRFDKIQEAEVGRFLLRLFHRPDELIHHIRKQAGALILRVGYGYTIEPHERDPLVDLADKAMGDFGVAVAPGAWVVDYIPILRHLPSWFPGAGFKQIAEGFKKTVVTLSDQPYQWVKQRVAQNDFEPSLLSGLLETSNFVPGSEEERVTKWSAASLYAGGSDTTVSSIATFFLAMTLYPEAQRKAQAEIDRVVGHDRLPGFKDRPNLSYNNALIKEILRWHPVSPIALPHLSMEDDMCDGYFIPKGSSVLPNIWAFTHDPDVYPDPMQFKPERFIESDSHIPEYDPYMLAFGFGRRTCPGRVLADASVYLNVTQSLAVFNISKSIEDVAGMGNSFER</sequence>